<feature type="region of interest" description="Disordered" evidence="2">
    <location>
        <begin position="446"/>
        <end position="549"/>
    </location>
</feature>
<feature type="compositionally biased region" description="Pro residues" evidence="2">
    <location>
        <begin position="348"/>
        <end position="364"/>
    </location>
</feature>
<dbReference type="InterPro" id="IPR012677">
    <property type="entry name" value="Nucleotide-bd_a/b_plait_sf"/>
</dbReference>
<dbReference type="Pfam" id="PF05219">
    <property type="entry name" value="DREV"/>
    <property type="match status" value="1"/>
</dbReference>
<dbReference type="InterPro" id="IPR035979">
    <property type="entry name" value="RBD_domain_sf"/>
</dbReference>
<feature type="domain" description="RRM" evidence="4">
    <location>
        <begin position="816"/>
        <end position="888"/>
    </location>
</feature>
<dbReference type="VEuPathDB" id="TriTrypDB:LDHU3_30.1500"/>
<keyword evidence="5" id="KW-0808">Transferase</keyword>
<feature type="compositionally biased region" description="Low complexity" evidence="2">
    <location>
        <begin position="415"/>
        <end position="428"/>
    </location>
</feature>
<proteinExistence type="predicted"/>
<dbReference type="EMBL" id="RHLD01000008">
    <property type="protein sequence ID" value="TPP43398.1"/>
    <property type="molecule type" value="Genomic_DNA"/>
</dbReference>
<dbReference type="GO" id="GO:0032259">
    <property type="term" value="P:methylation"/>
    <property type="evidence" value="ECO:0007669"/>
    <property type="project" value="UniProtKB-KW"/>
</dbReference>
<dbReference type="PANTHER" id="PTHR12890:SF0">
    <property type="entry name" value="PROTEIN-L-HISTIDINE N-PROS-METHYLTRANSFERASE"/>
    <property type="match status" value="1"/>
</dbReference>
<evidence type="ECO:0000256" key="2">
    <source>
        <dbReference type="SAM" id="MobiDB-lite"/>
    </source>
</evidence>
<reference evidence="6" key="1">
    <citation type="submission" date="2019-02" db="EMBL/GenBank/DDBJ databases">
        <title>FDA dAtabase for Regulatory Grade micrObial Sequences (FDA-ARGOS): Supporting development and validation of Infectious Disease Dx tests.</title>
        <authorList>
            <person name="Duncan R."/>
            <person name="Fisher C."/>
            <person name="Tallon L."/>
            <person name="Sadzewicz L."/>
            <person name="Sengamalay N."/>
            <person name="Ott S."/>
            <person name="Godinez A."/>
            <person name="Nagaraj S."/>
            <person name="Vavikolanu K."/>
            <person name="Vyas G."/>
            <person name="Nadendla S."/>
            <person name="Aluvathingal J."/>
            <person name="Sichtig H."/>
        </authorList>
    </citation>
    <scope>NUCLEOTIDE SEQUENCE [LARGE SCALE GENOMIC DNA]</scope>
    <source>
        <strain evidence="6">FDAARGOS_360</strain>
    </source>
</reference>
<dbReference type="Proteomes" id="UP000318821">
    <property type="component" value="Unassembled WGS sequence"/>
</dbReference>
<feature type="compositionally biased region" description="Low complexity" evidence="2">
    <location>
        <begin position="446"/>
        <end position="463"/>
    </location>
</feature>
<keyword evidence="3" id="KW-1133">Transmembrane helix</keyword>
<evidence type="ECO:0000256" key="3">
    <source>
        <dbReference type="SAM" id="Phobius"/>
    </source>
</evidence>
<evidence type="ECO:0000313" key="5">
    <source>
        <dbReference type="EMBL" id="TPP43398.1"/>
    </source>
</evidence>
<comment type="caution">
    <text evidence="5">The sequence shown here is derived from an EMBL/GenBank/DDBJ whole genome shotgun (WGS) entry which is preliminary data.</text>
</comment>
<feature type="domain" description="RRM" evidence="4">
    <location>
        <begin position="549"/>
        <end position="615"/>
    </location>
</feature>
<protein>
    <submittedName>
        <fullName evidence="5">DREV methyltransferase family protein</fullName>
    </submittedName>
</protein>
<keyword evidence="5" id="KW-0489">Methyltransferase</keyword>
<feature type="domain" description="RRM" evidence="4">
    <location>
        <begin position="700"/>
        <end position="772"/>
    </location>
</feature>
<dbReference type="PROSITE" id="PS50102">
    <property type="entry name" value="RRM"/>
    <property type="match status" value="3"/>
</dbReference>
<dbReference type="VEuPathDB" id="TriTrypDB:LdCL_300016900"/>
<dbReference type="FunFam" id="3.30.70.330:FF:001499">
    <property type="entry name" value="Putative RNA-binding protein"/>
    <property type="match status" value="1"/>
</dbReference>
<dbReference type="PANTHER" id="PTHR12890">
    <property type="entry name" value="DREV PROTEIN"/>
    <property type="match status" value="1"/>
</dbReference>
<keyword evidence="3" id="KW-0472">Membrane</keyword>
<dbReference type="InterPro" id="IPR029063">
    <property type="entry name" value="SAM-dependent_MTases_sf"/>
</dbReference>
<dbReference type="Gene3D" id="3.40.50.150">
    <property type="entry name" value="Vaccinia Virus protein VP39"/>
    <property type="match status" value="1"/>
</dbReference>
<dbReference type="CDD" id="cd02440">
    <property type="entry name" value="AdoMet_MTases"/>
    <property type="match status" value="1"/>
</dbReference>
<evidence type="ECO:0000313" key="6">
    <source>
        <dbReference type="Proteomes" id="UP000318821"/>
    </source>
</evidence>
<feature type="transmembrane region" description="Helical" evidence="3">
    <location>
        <begin position="1021"/>
        <end position="1045"/>
    </location>
</feature>
<dbReference type="InterPro" id="IPR007884">
    <property type="entry name" value="METL9"/>
</dbReference>
<organism evidence="5 6">
    <name type="scientific">Leishmania donovani</name>
    <dbReference type="NCBI Taxonomy" id="5661"/>
    <lineage>
        <taxon>Eukaryota</taxon>
        <taxon>Discoba</taxon>
        <taxon>Euglenozoa</taxon>
        <taxon>Kinetoplastea</taxon>
        <taxon>Metakinetoplastina</taxon>
        <taxon>Trypanosomatida</taxon>
        <taxon>Trypanosomatidae</taxon>
        <taxon>Leishmaniinae</taxon>
        <taxon>Leishmania</taxon>
    </lineage>
</organism>
<sequence>MNMQGLSKDLQLYISGHRGRPALIYEPRTSLVEPSLLQLFEACNCDAETTAFLIRSRNMSVWKLMLADFLSVFLSRTTAQGMVGRGMMFVYSTEQIRRLLRPPQAPLVSPLPPDFQFDSLLDIGAGDGGVTANIAPLFKKVYVTEFSASMRWRLRRRGYEVLPHDDPFHMNTAERLLDRRYFDVIACNNVLDRADMPETLLREMRDSLKPNGLLVLAVVLPWCPFVEDGPRQKRPSEILPMQGGECCRGASFEQSMSKLVENVLVPMGFEVVRWTRLPYLCEGNLRIEYAVLNDAVFILRKRGDRASDSTGQDAPATAGDESDAAHAPRIQGTGPWWGSAAHAAGRAPPQPPGMRSGGPPPMPPGMVKHAPPQPPGGAPAAAGGGSYPRYPMPPGHSGGGAPLPPLGGGPPALPQQPAHSGAPPSSAPRYLMPPSAISAEVPTISPYAASGAPAPPSQSSHPQQYPPQDPYGGDRGGMHPPGRYDDDHDGGSRNRRQGRGERGHRGGGGRERGGDRHDRGERPERSSRRGGGRHRDEAHRNPPMRDPTNTVWVGSYDPAFHSRSMLCRAFWPFGRVMEISIHDGKSYAFVHLRRTEEAKAAVDALIESRELGAAIFNYSKMHEYTEEEMNLPHDPNLVEEPPVTDPAPAPAPGARRQREYDGSRDPRDERGAREAEHGRDAPLPPPRRARHEREAKEPSNVLWVGNLVPYITNEKLTEVFEVFGPISSVSRLGRSNMAFLHYETVEQCTMAIETMKGRPIEGVMLSLNYGHDAQHASDAAGGSSAGAEGPAGMTGHSYGNVALTADGIPVNETPTNIIYLGHLPADADAKDVEDLFAPYDGFIFSKFVASNGIGFGHFDTIESSRVARAGLSNAMIKGTPIRVSFGKHNHTYTMADRRRIGEPALDNGGGEFNLDAMMRGPGAQLDGTTGALREAPEMNMDNRLQSLLGSTYNNCGARGLEISPSQIQAVCQLVDNCASESACETLRQALMLYSPLRSVHVFNVVAKRMKEFPDDPHKRLFVLYAVTHVLLGAVLNAYLMVLLVASEGQTSSGMDRLTFIIESFQQHPFIEKKSNAGKEYEEQFRAQLDEITNRAKAEQDLRLLATRRRRRN</sequence>
<dbReference type="VEuPathDB" id="TriTrypDB:LdBPK_301170.1"/>
<dbReference type="Gene3D" id="3.30.70.330">
    <property type="match status" value="3"/>
</dbReference>
<dbReference type="CDD" id="cd00590">
    <property type="entry name" value="RRM_SF"/>
    <property type="match status" value="1"/>
</dbReference>
<keyword evidence="1" id="KW-0694">RNA-binding</keyword>
<dbReference type="FunFam" id="3.30.70.330:FF:001054">
    <property type="entry name" value="RNA-binding protein, putative"/>
    <property type="match status" value="1"/>
</dbReference>
<dbReference type="VEuPathDB" id="TriTrypDB:LdCL_300016800"/>
<accession>A0A504X686</accession>
<dbReference type="AlphaFoldDB" id="A0A504X686"/>
<dbReference type="SUPFAM" id="SSF54928">
    <property type="entry name" value="RNA-binding domain, RBD"/>
    <property type="match status" value="2"/>
</dbReference>
<evidence type="ECO:0000256" key="1">
    <source>
        <dbReference type="PROSITE-ProRule" id="PRU00176"/>
    </source>
</evidence>
<dbReference type="Pfam" id="PF00076">
    <property type="entry name" value="RRM_1"/>
    <property type="match status" value="1"/>
</dbReference>
<dbReference type="GO" id="GO:0003723">
    <property type="term" value="F:RNA binding"/>
    <property type="evidence" value="ECO:0007669"/>
    <property type="project" value="UniProtKB-UniRule"/>
</dbReference>
<keyword evidence="3" id="KW-0812">Transmembrane</keyword>
<dbReference type="InterPro" id="IPR000504">
    <property type="entry name" value="RRM_dom"/>
</dbReference>
<feature type="compositionally biased region" description="Pro residues" evidence="2">
    <location>
        <begin position="402"/>
        <end position="414"/>
    </location>
</feature>
<dbReference type="SUPFAM" id="SSF53335">
    <property type="entry name" value="S-adenosyl-L-methionine-dependent methyltransferases"/>
    <property type="match status" value="1"/>
</dbReference>
<feature type="compositionally biased region" description="Basic and acidic residues" evidence="2">
    <location>
        <begin position="656"/>
        <end position="680"/>
    </location>
</feature>
<evidence type="ECO:0000259" key="4">
    <source>
        <dbReference type="PROSITE" id="PS50102"/>
    </source>
</evidence>
<dbReference type="VEuPathDB" id="TriTrypDB:LdBPK_301160.1"/>
<dbReference type="GO" id="GO:0106370">
    <property type="term" value="F:protein-L-histidine N-pros-methyltransferase activity"/>
    <property type="evidence" value="ECO:0007669"/>
    <property type="project" value="InterPro"/>
</dbReference>
<feature type="region of interest" description="Disordered" evidence="2">
    <location>
        <begin position="304"/>
        <end position="433"/>
    </location>
</feature>
<feature type="region of interest" description="Disordered" evidence="2">
    <location>
        <begin position="632"/>
        <end position="696"/>
    </location>
</feature>
<dbReference type="SMART" id="SM00360">
    <property type="entry name" value="RRM"/>
    <property type="match status" value="3"/>
</dbReference>
<gene>
    <name evidence="5" type="ORF">CGC20_7160</name>
</gene>
<dbReference type="VEuPathDB" id="TriTrypDB:LDHU3_30.1510"/>
<name>A0A504X686_LEIDO</name>
<feature type="compositionally biased region" description="Basic and acidic residues" evidence="2">
    <location>
        <begin position="482"/>
        <end position="540"/>
    </location>
</feature>